<accession>A0A1I0J100</accession>
<dbReference type="SUPFAM" id="SSF63520">
    <property type="entry name" value="PTS-regulatory domain, PRD"/>
    <property type="match status" value="1"/>
</dbReference>
<evidence type="ECO:0000313" key="2">
    <source>
        <dbReference type="EMBL" id="SEU02693.1"/>
    </source>
</evidence>
<dbReference type="AlphaFoldDB" id="A0A1I0J100"/>
<protein>
    <submittedName>
        <fullName evidence="2">PRD domain-containing protein</fullName>
    </submittedName>
</protein>
<evidence type="ECO:0000259" key="1">
    <source>
        <dbReference type="PROSITE" id="PS51372"/>
    </source>
</evidence>
<dbReference type="STRING" id="460384.SAMN05216313_12517"/>
<evidence type="ECO:0000313" key="3">
    <source>
        <dbReference type="Proteomes" id="UP000198508"/>
    </source>
</evidence>
<organism evidence="2 3">
    <name type="scientific">Enterocloster lavalensis</name>
    <dbReference type="NCBI Taxonomy" id="460384"/>
    <lineage>
        <taxon>Bacteria</taxon>
        <taxon>Bacillati</taxon>
        <taxon>Bacillota</taxon>
        <taxon>Clostridia</taxon>
        <taxon>Lachnospirales</taxon>
        <taxon>Lachnospiraceae</taxon>
        <taxon>Enterocloster</taxon>
    </lineage>
</organism>
<dbReference type="Proteomes" id="UP000198508">
    <property type="component" value="Unassembled WGS sequence"/>
</dbReference>
<reference evidence="3" key="1">
    <citation type="submission" date="2016-10" db="EMBL/GenBank/DDBJ databases">
        <authorList>
            <person name="Varghese N."/>
            <person name="Submissions S."/>
        </authorList>
    </citation>
    <scope>NUCLEOTIDE SEQUENCE [LARGE SCALE GENOMIC DNA]</scope>
    <source>
        <strain evidence="3">NLAE-zl-G277</strain>
    </source>
</reference>
<feature type="domain" description="PRD" evidence="1">
    <location>
        <begin position="5"/>
        <end position="105"/>
    </location>
</feature>
<name>A0A1I0J100_9FIRM</name>
<gene>
    <name evidence="2" type="ORF">SAMN05216313_12517</name>
</gene>
<dbReference type="EMBL" id="FOIM01000025">
    <property type="protein sequence ID" value="SEU02693.1"/>
    <property type="molecule type" value="Genomic_DNA"/>
</dbReference>
<dbReference type="InterPro" id="IPR011608">
    <property type="entry name" value="PRD"/>
</dbReference>
<sequence>MLRDGLNRQEVEGIRIILRLVCREFSIVLLDVSLSNLVIRVFIALTRYRFYSFIEADKALQAEYRDAVEYTAAKRLTEAMEEAYDFVIPDDEVIYYAMHLRIKQN</sequence>
<dbReference type="Gene3D" id="1.10.1790.10">
    <property type="entry name" value="PRD domain"/>
    <property type="match status" value="1"/>
</dbReference>
<proteinExistence type="predicted"/>
<dbReference type="InterPro" id="IPR036634">
    <property type="entry name" value="PRD_sf"/>
</dbReference>
<dbReference type="RefSeq" id="WP_166434446.1">
    <property type="nucleotide sequence ID" value="NZ_FOIM01000025.1"/>
</dbReference>
<dbReference type="GO" id="GO:0006355">
    <property type="term" value="P:regulation of DNA-templated transcription"/>
    <property type="evidence" value="ECO:0007669"/>
    <property type="project" value="InterPro"/>
</dbReference>
<dbReference type="GeneID" id="93277502"/>
<dbReference type="Pfam" id="PF00874">
    <property type="entry name" value="PRD"/>
    <property type="match status" value="1"/>
</dbReference>
<dbReference type="PROSITE" id="PS51372">
    <property type="entry name" value="PRD_2"/>
    <property type="match status" value="1"/>
</dbReference>
<keyword evidence="3" id="KW-1185">Reference proteome</keyword>